<comment type="caution">
    <text evidence="1">The sequence shown here is derived from an EMBL/GenBank/DDBJ whole genome shotgun (WGS) entry which is preliminary data.</text>
</comment>
<evidence type="ECO:0000313" key="2">
    <source>
        <dbReference type="Proteomes" id="UP000322139"/>
    </source>
</evidence>
<dbReference type="Proteomes" id="UP000322139">
    <property type="component" value="Unassembled WGS sequence"/>
</dbReference>
<dbReference type="EMBL" id="VTER01000006">
    <property type="protein sequence ID" value="TYS47905.1"/>
    <property type="molecule type" value="Genomic_DNA"/>
</dbReference>
<dbReference type="Pfam" id="PF10752">
    <property type="entry name" value="DUF2533"/>
    <property type="match status" value="1"/>
</dbReference>
<reference evidence="1 2" key="1">
    <citation type="submission" date="2019-08" db="EMBL/GenBank/DDBJ databases">
        <title>Bacillus genomes from the desert of Cuatro Cienegas, Coahuila.</title>
        <authorList>
            <person name="Olmedo-Alvarez G."/>
        </authorList>
    </citation>
    <scope>NUCLEOTIDE SEQUENCE [LARGE SCALE GENOMIC DNA]</scope>
    <source>
        <strain evidence="1 2">CH446_14T</strain>
    </source>
</reference>
<dbReference type="RefSeq" id="WP_148975224.1">
    <property type="nucleotide sequence ID" value="NZ_VTER01000006.1"/>
</dbReference>
<dbReference type="AlphaFoldDB" id="A0A5D4R945"/>
<accession>A0A5D4R945</accession>
<name>A0A5D4R945_9BACI</name>
<dbReference type="InterPro" id="IPR019688">
    <property type="entry name" value="DUF2533"/>
</dbReference>
<proteinExistence type="predicted"/>
<sequence>MSVHHALTEHARKLNTRITRFLELDAKREAFIEEALSLSKAGKAFSTEKINNVTEEINQLARQGIVPSRKLVTAEMVEEYAERTK</sequence>
<evidence type="ECO:0000313" key="1">
    <source>
        <dbReference type="EMBL" id="TYS47905.1"/>
    </source>
</evidence>
<gene>
    <name evidence="1" type="ORF">FZD51_13350</name>
</gene>
<organism evidence="1 2">
    <name type="scientific">Bacillus infantis</name>
    <dbReference type="NCBI Taxonomy" id="324767"/>
    <lineage>
        <taxon>Bacteria</taxon>
        <taxon>Bacillati</taxon>
        <taxon>Bacillota</taxon>
        <taxon>Bacilli</taxon>
        <taxon>Bacillales</taxon>
        <taxon>Bacillaceae</taxon>
        <taxon>Bacillus</taxon>
    </lineage>
</organism>
<protein>
    <submittedName>
        <fullName evidence="1">DUF2533 family protein</fullName>
    </submittedName>
</protein>